<protein>
    <submittedName>
        <fullName evidence="2">Uncharacterized protein</fullName>
    </submittedName>
</protein>
<reference evidence="2" key="1">
    <citation type="submission" date="2022-01" db="EMBL/GenBank/DDBJ databases">
        <title>Genome Sequence Resource for Two Populations of Ditylenchus destructor, the Migratory Endoparasitic Phytonematode.</title>
        <authorList>
            <person name="Zhang H."/>
            <person name="Lin R."/>
            <person name="Xie B."/>
        </authorList>
    </citation>
    <scope>NUCLEOTIDE SEQUENCE</scope>
    <source>
        <strain evidence="2">BazhouSP</strain>
    </source>
</reference>
<dbReference type="EMBL" id="JAKKPZ010000102">
    <property type="protein sequence ID" value="KAI1702260.1"/>
    <property type="molecule type" value="Genomic_DNA"/>
</dbReference>
<sequence>MKMGFDRSYPRKAAKEDAAPVQLTEVDFVYELFSLLLPQKVSSECFSGHDVQSFQLSPRYKLESQCNRFGKSFISDLFRICFDYRKKMLDLGNLVGNEGSAFHKQQNGLTEMMTRPFKTVLKKFIDNTSTEIQGRLTAAHDLTSFNEYIIKSKGELDKVHHFFKDLFHFHSPEKSLQLADKIWNKFLVGLNTSCELSEELPIWRSLYEELLKLLGVYFNEVCRQRKLCIEEEDMLCNAGPSFSNGLSHLPPPSSNFMPRYSLVRNPAFIRDRPEEISDSKSTHFDVLWTQQLRFDIEQAFRFAEKFDLTGHSLSAKSFVEIFKTQMKLNSDMYESRNPFIFAVFLLERSAELYKAQYLDYVYREAHENGKLESALNQIKQFYTLNAFAFLIPDIIGEAKNRGLGLSDWVLLLKTAITGVQQRCQRCSEAGTSDNDKWDVTVDDYEKPWQFKLRSDLQWPLGVVLDGELFGLLDLCLEKCLILFHAHTAVSEVMRRNKLGVLDLTFEVRRKRWLGHSLMHTVAVVYSVLRSHLEKLICRHCDALLECKSVMEMEKVVQRWKSDFYLLLNNDQLENGSYIHAAVEALCELIGKYEEAELEYQIEMRLMNRLENMTSSEHRGSCTPPRNSLSAAVSILSLPSPPRHHPSMTDMGSLDRTHDRSAASRASRKIERWIKSLDRIQTLLKAAINASTGSASGLNNVGYAIAVLLSGDLGQLQRSSAKNISFA</sequence>
<name>A0AAD4MQ25_9BILA</name>
<evidence type="ECO:0000256" key="1">
    <source>
        <dbReference type="SAM" id="MobiDB-lite"/>
    </source>
</evidence>
<gene>
    <name evidence="2" type="ORF">DdX_15599</name>
</gene>
<dbReference type="AlphaFoldDB" id="A0AAD4MQ25"/>
<evidence type="ECO:0000313" key="3">
    <source>
        <dbReference type="Proteomes" id="UP001201812"/>
    </source>
</evidence>
<dbReference type="Proteomes" id="UP001201812">
    <property type="component" value="Unassembled WGS sequence"/>
</dbReference>
<accession>A0AAD4MQ25</accession>
<comment type="caution">
    <text evidence="2">The sequence shown here is derived from an EMBL/GenBank/DDBJ whole genome shotgun (WGS) entry which is preliminary data.</text>
</comment>
<proteinExistence type="predicted"/>
<feature type="region of interest" description="Disordered" evidence="1">
    <location>
        <begin position="639"/>
        <end position="658"/>
    </location>
</feature>
<evidence type="ECO:0000313" key="2">
    <source>
        <dbReference type="EMBL" id="KAI1702260.1"/>
    </source>
</evidence>
<organism evidence="2 3">
    <name type="scientific">Ditylenchus destructor</name>
    <dbReference type="NCBI Taxonomy" id="166010"/>
    <lineage>
        <taxon>Eukaryota</taxon>
        <taxon>Metazoa</taxon>
        <taxon>Ecdysozoa</taxon>
        <taxon>Nematoda</taxon>
        <taxon>Chromadorea</taxon>
        <taxon>Rhabditida</taxon>
        <taxon>Tylenchina</taxon>
        <taxon>Tylenchomorpha</taxon>
        <taxon>Sphaerularioidea</taxon>
        <taxon>Anguinidae</taxon>
        <taxon>Anguininae</taxon>
        <taxon>Ditylenchus</taxon>
    </lineage>
</organism>
<keyword evidence="3" id="KW-1185">Reference proteome</keyword>